<evidence type="ECO:0000256" key="1">
    <source>
        <dbReference type="SAM" id="Phobius"/>
    </source>
</evidence>
<keyword evidence="1" id="KW-0472">Membrane</keyword>
<evidence type="ECO:0000313" key="4">
    <source>
        <dbReference type="Proteomes" id="UP000195208"/>
    </source>
</evidence>
<name>A0A242VH12_9STAP</name>
<protein>
    <submittedName>
        <fullName evidence="2">Teichoic acid D-Ala incorporation-associated protein DltX</fullName>
    </submittedName>
</protein>
<accession>A0A242VH12</accession>
<dbReference type="Pfam" id="PF12459">
    <property type="entry name" value="DltX"/>
    <property type="match status" value="1"/>
</dbReference>
<proteinExistence type="predicted"/>
<dbReference type="EMBL" id="NEFX01000005">
    <property type="protein sequence ID" value="OTW31637.1"/>
    <property type="molecule type" value="Genomic_DNA"/>
</dbReference>
<keyword evidence="1" id="KW-1133">Transmembrane helix</keyword>
<dbReference type="GeneID" id="57691029"/>
<reference evidence="2" key="2">
    <citation type="submission" date="2019-11" db="EMBL/GenBank/DDBJ databases">
        <title>Whole genome comparisons of Staphylococcus agnetis isolates from cattle and chickens.</title>
        <authorList>
            <person name="Rhoads D."/>
            <person name="Shwani A."/>
            <person name="Adkins P."/>
            <person name="Calcutt M."/>
            <person name="Middleton J."/>
        </authorList>
    </citation>
    <scope>NUCLEOTIDE SEQUENCE</scope>
    <source>
        <strain evidence="2">1387</strain>
    </source>
</reference>
<dbReference type="RefSeq" id="WP_081858211.1">
    <property type="nucleotide sequence ID" value="NZ_CP031266.1"/>
</dbReference>
<reference evidence="3 4" key="1">
    <citation type="submission" date="2017-04" db="EMBL/GenBank/DDBJ databases">
        <title>Staphylococcus agnetis, a potential pathogen in the broiler production.</title>
        <authorList>
            <person name="Poulsen L."/>
        </authorList>
    </citation>
    <scope>NUCLEOTIDE SEQUENCE [LARGE SCALE GENOMIC DNA]</scope>
    <source>
        <strain evidence="3 4">723_310714_2_2_spleen</strain>
    </source>
</reference>
<dbReference type="Proteomes" id="UP000195208">
    <property type="component" value="Unassembled WGS sequence"/>
</dbReference>
<dbReference type="AlphaFoldDB" id="A0A242VH12"/>
<evidence type="ECO:0000313" key="2">
    <source>
        <dbReference type="EMBL" id="NJI02863.1"/>
    </source>
</evidence>
<organism evidence="2 5">
    <name type="scientific">Staphylococcus agnetis</name>
    <dbReference type="NCBI Taxonomy" id="985762"/>
    <lineage>
        <taxon>Bacteria</taxon>
        <taxon>Bacillati</taxon>
        <taxon>Bacillota</taxon>
        <taxon>Bacilli</taxon>
        <taxon>Bacillales</taxon>
        <taxon>Staphylococcaceae</taxon>
        <taxon>Staphylococcus</taxon>
    </lineage>
</organism>
<dbReference type="EMBL" id="WMFL01000080">
    <property type="protein sequence ID" value="NJI02863.1"/>
    <property type="molecule type" value="Genomic_DNA"/>
</dbReference>
<evidence type="ECO:0000313" key="3">
    <source>
        <dbReference type="EMBL" id="OTW31637.1"/>
    </source>
</evidence>
<keyword evidence="4" id="KW-1185">Reference proteome</keyword>
<keyword evidence="1" id="KW-0812">Transmembrane</keyword>
<comment type="caution">
    <text evidence="2">The sequence shown here is derived from an EMBL/GenBank/DDBJ whole genome shotgun (WGS) entry which is preliminary data.</text>
</comment>
<dbReference type="InterPro" id="IPR021008">
    <property type="entry name" value="DltX"/>
</dbReference>
<dbReference type="Proteomes" id="UP000646308">
    <property type="component" value="Unassembled WGS sequence"/>
</dbReference>
<evidence type="ECO:0000313" key="5">
    <source>
        <dbReference type="Proteomes" id="UP000646308"/>
    </source>
</evidence>
<sequence length="43" mass="5053">MKLADHVYLKSFLLMVFYFAIMMALYLLYGDSGAQSTFVYNEF</sequence>
<gene>
    <name evidence="2" type="primary">dltX</name>
    <name evidence="3" type="ORF">B9M88_03840</name>
    <name evidence="2" type="ORF">GLV84_08490</name>
</gene>
<feature type="transmembrane region" description="Helical" evidence="1">
    <location>
        <begin position="12"/>
        <end position="29"/>
    </location>
</feature>